<keyword evidence="3" id="KW-1185">Reference proteome</keyword>
<reference evidence="2 3" key="2">
    <citation type="journal article" date="2013" name="Plant Physiol.">
        <title>A Nostoc punctiforme Sugar Transporter Necessary to Establish a Cyanobacterium-Plant Symbiosis.</title>
        <authorList>
            <person name="Ekman M."/>
            <person name="Picossi S."/>
            <person name="Campbell E.L."/>
            <person name="Meeks J.C."/>
            <person name="Flores E."/>
        </authorList>
    </citation>
    <scope>NUCLEOTIDE SEQUENCE [LARGE SCALE GENOMIC DNA]</scope>
    <source>
        <strain evidence="3">ATCC 29133 / PCC 73102</strain>
    </source>
</reference>
<feature type="compositionally biased region" description="Acidic residues" evidence="1">
    <location>
        <begin position="29"/>
        <end position="48"/>
    </location>
</feature>
<name>B2IVV9_NOSP7</name>
<dbReference type="EnsemblBacteria" id="ACC84420">
    <property type="protein sequence ID" value="ACC84420"/>
    <property type="gene ID" value="Npun_F6132"/>
</dbReference>
<protein>
    <submittedName>
        <fullName evidence="2">Uncharacterized protein</fullName>
    </submittedName>
</protein>
<evidence type="ECO:0000313" key="2">
    <source>
        <dbReference type="EMBL" id="ACC84420.1"/>
    </source>
</evidence>
<organism evidence="2 3">
    <name type="scientific">Nostoc punctiforme (strain ATCC 29133 / PCC 73102)</name>
    <dbReference type="NCBI Taxonomy" id="63737"/>
    <lineage>
        <taxon>Bacteria</taxon>
        <taxon>Bacillati</taxon>
        <taxon>Cyanobacteriota</taxon>
        <taxon>Cyanophyceae</taxon>
        <taxon>Nostocales</taxon>
        <taxon>Nostocaceae</taxon>
        <taxon>Nostoc</taxon>
    </lineage>
</organism>
<gene>
    <name evidence="2" type="ordered locus">Npun_F6132</name>
</gene>
<dbReference type="RefSeq" id="WP_012412361.1">
    <property type="nucleotide sequence ID" value="NC_010628.1"/>
</dbReference>
<evidence type="ECO:0000313" key="3">
    <source>
        <dbReference type="Proteomes" id="UP000001191"/>
    </source>
</evidence>
<proteinExistence type="predicted"/>
<dbReference type="HOGENOM" id="CLU_2586216_0_0_3"/>
<feature type="region of interest" description="Disordered" evidence="1">
    <location>
        <begin position="1"/>
        <end position="64"/>
    </location>
</feature>
<dbReference type="Proteomes" id="UP000001191">
    <property type="component" value="Chromosome"/>
</dbReference>
<dbReference type="EMBL" id="CP001037">
    <property type="protein sequence ID" value="ACC84420.1"/>
    <property type="molecule type" value="Genomic_DNA"/>
</dbReference>
<dbReference type="KEGG" id="npu:Npun_F6132"/>
<accession>B2IVV9</accession>
<sequence>MSNQITMSDLLVDLSTEQQQLLAGGQNGEEGDSGDQESGDEGAVDEEPSSVGGGPSPGTSRRKRFFISGIVSLRKIPRWS</sequence>
<reference evidence="3" key="1">
    <citation type="submission" date="2008-04" db="EMBL/GenBank/DDBJ databases">
        <title>Complete sequence of chromosome of Nostoc punctiforme ATCC 29133.</title>
        <authorList>
            <consortium name="US DOE Joint Genome Institute"/>
            <person name="Copeland A."/>
            <person name="Lucas S."/>
            <person name="Lapidus A."/>
            <person name="Glavina del Rio T."/>
            <person name="Dalin E."/>
            <person name="Tice H."/>
            <person name="Pitluck S."/>
            <person name="Chain P."/>
            <person name="Malfatti S."/>
            <person name="Shin M."/>
            <person name="Vergez L."/>
            <person name="Schmutz J."/>
            <person name="Larimer F."/>
            <person name="Land M."/>
            <person name="Hauser L."/>
            <person name="Kyrpides N."/>
            <person name="Kim E."/>
            <person name="Meeks J.C."/>
            <person name="Elhai J."/>
            <person name="Campbell E.L."/>
            <person name="Thiel T."/>
            <person name="Longmire J."/>
            <person name="Potts M."/>
            <person name="Atlas R."/>
        </authorList>
    </citation>
    <scope>NUCLEOTIDE SEQUENCE [LARGE SCALE GENOMIC DNA]</scope>
    <source>
        <strain evidence="3">ATCC 29133 / PCC 73102</strain>
    </source>
</reference>
<dbReference type="AlphaFoldDB" id="B2IVV9"/>
<evidence type="ECO:0000256" key="1">
    <source>
        <dbReference type="SAM" id="MobiDB-lite"/>
    </source>
</evidence>